<feature type="region of interest" description="Disordered" evidence="1">
    <location>
        <begin position="56"/>
        <end position="77"/>
    </location>
</feature>
<dbReference type="Gene3D" id="3.90.1150.10">
    <property type="entry name" value="Aspartate Aminotransferase, domain 1"/>
    <property type="match status" value="1"/>
</dbReference>
<feature type="compositionally biased region" description="Gly residues" evidence="1">
    <location>
        <begin position="67"/>
        <end position="77"/>
    </location>
</feature>
<dbReference type="EMBL" id="VSDO01000001">
    <property type="protein sequence ID" value="TYA15001.1"/>
    <property type="molecule type" value="Genomic_DNA"/>
</dbReference>
<reference evidence="2 3" key="1">
    <citation type="submission" date="2019-08" db="EMBL/GenBank/DDBJ databases">
        <title>Genome sequencing of Paenibacillus faecis DSM 23593(T).</title>
        <authorList>
            <person name="Kook J.-K."/>
            <person name="Park S.-N."/>
            <person name="Lim Y.K."/>
        </authorList>
    </citation>
    <scope>NUCLEOTIDE SEQUENCE [LARGE SCALE GENOMIC DNA]</scope>
    <source>
        <strain evidence="2 3">DSM 23593</strain>
    </source>
</reference>
<evidence type="ECO:0000313" key="3">
    <source>
        <dbReference type="Proteomes" id="UP000325218"/>
    </source>
</evidence>
<organism evidence="2 3">
    <name type="scientific">Paenibacillus faecis</name>
    <dbReference type="NCBI Taxonomy" id="862114"/>
    <lineage>
        <taxon>Bacteria</taxon>
        <taxon>Bacillati</taxon>
        <taxon>Bacillota</taxon>
        <taxon>Bacilli</taxon>
        <taxon>Bacillales</taxon>
        <taxon>Paenibacillaceae</taxon>
        <taxon>Paenibacillus</taxon>
    </lineage>
</organism>
<sequence>MTEGKTELDRLVKKLPPLLKEEAQRYIDGQDFISFLGEKGTVGEGEVLEIHNIFGTENGTGREGESGGEGVGAGGGRVSPPFGFGERLILLLPPGLPAEALLKASLPKGVAFRQAGNAAWGGAAKAEAAEAAEEGREAIALDLAAQPPERIREGLSRIAAALAEFTARSGGG</sequence>
<dbReference type="AlphaFoldDB" id="A0A5D0CYB5"/>
<dbReference type="RefSeq" id="WP_148450593.1">
    <property type="nucleotide sequence ID" value="NZ_VSDO01000001.1"/>
</dbReference>
<dbReference type="Proteomes" id="UP000325218">
    <property type="component" value="Unassembled WGS sequence"/>
</dbReference>
<evidence type="ECO:0000313" key="2">
    <source>
        <dbReference type="EMBL" id="TYA15001.1"/>
    </source>
</evidence>
<gene>
    <name evidence="2" type="ORF">FRY98_04880</name>
</gene>
<proteinExistence type="predicted"/>
<evidence type="ECO:0000256" key="1">
    <source>
        <dbReference type="SAM" id="MobiDB-lite"/>
    </source>
</evidence>
<name>A0A5D0CYB5_9BACL</name>
<accession>A0A5D0CYB5</accession>
<protein>
    <submittedName>
        <fullName evidence="2">Uncharacterized protein</fullName>
    </submittedName>
</protein>
<comment type="caution">
    <text evidence="2">The sequence shown here is derived from an EMBL/GenBank/DDBJ whole genome shotgun (WGS) entry which is preliminary data.</text>
</comment>
<dbReference type="InterPro" id="IPR015422">
    <property type="entry name" value="PyrdxlP-dep_Trfase_small"/>
</dbReference>
<keyword evidence="3" id="KW-1185">Reference proteome</keyword>